<dbReference type="RefSeq" id="WP_159525577.1">
    <property type="nucleotide sequence ID" value="NZ_WUUU01000024.1"/>
</dbReference>
<keyword evidence="2" id="KW-1185">Reference proteome</keyword>
<organism evidence="1 2">
    <name type="scientific">Halobacterium bonnevillei</name>
    <dbReference type="NCBI Taxonomy" id="2692200"/>
    <lineage>
        <taxon>Archaea</taxon>
        <taxon>Methanobacteriati</taxon>
        <taxon>Methanobacteriota</taxon>
        <taxon>Stenosarchaea group</taxon>
        <taxon>Halobacteria</taxon>
        <taxon>Halobacteriales</taxon>
        <taxon>Halobacteriaceae</taxon>
        <taxon>Halobacterium</taxon>
    </lineage>
</organism>
<dbReference type="AlphaFoldDB" id="A0A6B0SE74"/>
<dbReference type="OrthoDB" id="252903at2157"/>
<evidence type="ECO:0000313" key="1">
    <source>
        <dbReference type="EMBL" id="MXR20014.1"/>
    </source>
</evidence>
<protein>
    <submittedName>
        <fullName evidence="1">Uncharacterized protein</fullName>
    </submittedName>
</protein>
<sequence length="130" mass="14231">MTGAYRVVLRSTETNPSQDTQESVLPALSQTFGSRIDVDATDISPDDRLRSARIGTVTVADPDVLCEVYEYLEPSRLVKITDIQTNDDTGVVRRKLHEVDREAVDGRDDVAIIGAVDGELLLQVSRDDAG</sequence>
<name>A0A6B0SE74_9EURY</name>
<comment type="caution">
    <text evidence="1">The sequence shown here is derived from an EMBL/GenBank/DDBJ whole genome shotgun (WGS) entry which is preliminary data.</text>
</comment>
<accession>A0A6B0SE74</accession>
<dbReference type="Proteomes" id="UP000471521">
    <property type="component" value="Unassembled WGS sequence"/>
</dbReference>
<reference evidence="1 2" key="1">
    <citation type="submission" date="2019-12" db="EMBL/GenBank/DDBJ databases">
        <title>Isolation and characterization of three novel carbon monoxide-oxidizing members of Halobacteria from salione crusts and soils.</title>
        <authorList>
            <person name="Myers M.R."/>
            <person name="King G.M."/>
        </authorList>
    </citation>
    <scope>NUCLEOTIDE SEQUENCE [LARGE SCALE GENOMIC DNA]</scope>
    <source>
        <strain evidence="1 2">PCN9</strain>
    </source>
</reference>
<gene>
    <name evidence="1" type="ORF">GRX66_05145</name>
</gene>
<proteinExistence type="predicted"/>
<dbReference type="EMBL" id="WUUU01000024">
    <property type="protein sequence ID" value="MXR20014.1"/>
    <property type="molecule type" value="Genomic_DNA"/>
</dbReference>
<evidence type="ECO:0000313" key="2">
    <source>
        <dbReference type="Proteomes" id="UP000471521"/>
    </source>
</evidence>